<evidence type="ECO:0000313" key="3">
    <source>
        <dbReference type="Proteomes" id="UP000291343"/>
    </source>
</evidence>
<dbReference type="STRING" id="195883.A0A482WVX6"/>
<gene>
    <name evidence="2" type="ORF">LSTR_LSTR005361</name>
</gene>
<feature type="region of interest" description="Disordered" evidence="1">
    <location>
        <begin position="47"/>
        <end position="77"/>
    </location>
</feature>
<name>A0A482WVX6_LAOST</name>
<evidence type="ECO:0000256" key="1">
    <source>
        <dbReference type="SAM" id="MobiDB-lite"/>
    </source>
</evidence>
<feature type="region of interest" description="Disordered" evidence="1">
    <location>
        <begin position="1"/>
        <end position="32"/>
    </location>
</feature>
<evidence type="ECO:0000313" key="2">
    <source>
        <dbReference type="EMBL" id="RZF37486.1"/>
    </source>
</evidence>
<comment type="caution">
    <text evidence="2">The sequence shown here is derived from an EMBL/GenBank/DDBJ whole genome shotgun (WGS) entry which is preliminary data.</text>
</comment>
<dbReference type="InParanoid" id="A0A482WVX6"/>
<protein>
    <submittedName>
        <fullName evidence="2">Uncharacterized protein</fullName>
    </submittedName>
</protein>
<sequence>VRLKQRLIDISRSSETPRTPSASRRPRRSVRSGYAFAHQEGFGRLITSGKIMRKMPPRSDTDFLGFHPNAKVNNDKL</sequence>
<dbReference type="Proteomes" id="UP000291343">
    <property type="component" value="Unassembled WGS sequence"/>
</dbReference>
<accession>A0A482WVX6</accession>
<reference evidence="2 3" key="1">
    <citation type="journal article" date="2017" name="Gigascience">
        <title>Genome sequence of the small brown planthopper, Laodelphax striatellus.</title>
        <authorList>
            <person name="Zhu J."/>
            <person name="Jiang F."/>
            <person name="Wang X."/>
            <person name="Yang P."/>
            <person name="Bao Y."/>
            <person name="Zhao W."/>
            <person name="Wang W."/>
            <person name="Lu H."/>
            <person name="Wang Q."/>
            <person name="Cui N."/>
            <person name="Li J."/>
            <person name="Chen X."/>
            <person name="Luo L."/>
            <person name="Yu J."/>
            <person name="Kang L."/>
            <person name="Cui F."/>
        </authorList>
    </citation>
    <scope>NUCLEOTIDE SEQUENCE [LARGE SCALE GENOMIC DNA]</scope>
    <source>
        <strain evidence="2">Lst14</strain>
    </source>
</reference>
<dbReference type="OrthoDB" id="377733at2759"/>
<keyword evidence="3" id="KW-1185">Reference proteome</keyword>
<dbReference type="EMBL" id="QKKF02024294">
    <property type="protein sequence ID" value="RZF37486.1"/>
    <property type="molecule type" value="Genomic_DNA"/>
</dbReference>
<feature type="non-terminal residue" evidence="2">
    <location>
        <position position="1"/>
    </location>
</feature>
<feature type="compositionally biased region" description="Low complexity" evidence="1">
    <location>
        <begin position="11"/>
        <end position="23"/>
    </location>
</feature>
<proteinExistence type="predicted"/>
<organism evidence="2 3">
    <name type="scientific">Laodelphax striatellus</name>
    <name type="common">Small brown planthopper</name>
    <name type="synonym">Delphax striatella</name>
    <dbReference type="NCBI Taxonomy" id="195883"/>
    <lineage>
        <taxon>Eukaryota</taxon>
        <taxon>Metazoa</taxon>
        <taxon>Ecdysozoa</taxon>
        <taxon>Arthropoda</taxon>
        <taxon>Hexapoda</taxon>
        <taxon>Insecta</taxon>
        <taxon>Pterygota</taxon>
        <taxon>Neoptera</taxon>
        <taxon>Paraneoptera</taxon>
        <taxon>Hemiptera</taxon>
        <taxon>Auchenorrhyncha</taxon>
        <taxon>Fulgoroidea</taxon>
        <taxon>Delphacidae</taxon>
        <taxon>Criomorphinae</taxon>
        <taxon>Laodelphax</taxon>
    </lineage>
</organism>
<dbReference type="AlphaFoldDB" id="A0A482WVX6"/>